<dbReference type="InterPro" id="IPR013144">
    <property type="entry name" value="CRA_dom"/>
</dbReference>
<evidence type="ECO:0000259" key="11">
    <source>
        <dbReference type="PROSITE" id="PS51710"/>
    </source>
</evidence>
<evidence type="ECO:0000256" key="4">
    <source>
        <dbReference type="ARBA" id="ARBA00023125"/>
    </source>
</evidence>
<feature type="region of interest" description="Disordered" evidence="8">
    <location>
        <begin position="635"/>
        <end position="655"/>
    </location>
</feature>
<feature type="domain" description="CTLH" evidence="9">
    <location>
        <begin position="53"/>
        <end position="110"/>
    </location>
</feature>
<dbReference type="PROSITE" id="PS00905">
    <property type="entry name" value="GTP1_OBG"/>
    <property type="match status" value="1"/>
</dbReference>
<dbReference type="PANTHER" id="PTHR11702:SF39">
    <property type="entry name" value="GTP-BINDING PROTEIN OBGC2-RELATED"/>
    <property type="match status" value="1"/>
</dbReference>
<gene>
    <name evidence="13" type="ORF">DKX38_001984</name>
</gene>
<proteinExistence type="predicted"/>
<dbReference type="PROSITE" id="PS51710">
    <property type="entry name" value="G_OBG"/>
    <property type="match status" value="1"/>
</dbReference>
<dbReference type="Gene3D" id="3.40.50.300">
    <property type="entry name" value="P-loop containing nucleotide triphosphate hydrolases"/>
    <property type="match status" value="1"/>
</dbReference>
<dbReference type="InterPro" id="IPR016177">
    <property type="entry name" value="DNA-bd_dom_sf"/>
</dbReference>
<dbReference type="SUPFAM" id="SSF52540">
    <property type="entry name" value="P-loop containing nucleoside triphosphate hydrolases"/>
    <property type="match status" value="1"/>
</dbReference>
<dbReference type="GO" id="GO:0005634">
    <property type="term" value="C:nucleus"/>
    <property type="evidence" value="ECO:0007669"/>
    <property type="project" value="UniProtKB-SubCell"/>
</dbReference>
<dbReference type="InterPro" id="IPR006074">
    <property type="entry name" value="GTP1-OBG_CS"/>
</dbReference>
<evidence type="ECO:0000259" key="12">
    <source>
        <dbReference type="PROSITE" id="PS51883"/>
    </source>
</evidence>
<dbReference type="SUPFAM" id="SSF82051">
    <property type="entry name" value="Obg GTP-binding protein N-terminal domain"/>
    <property type="match status" value="1"/>
</dbReference>
<evidence type="ECO:0000259" key="10">
    <source>
        <dbReference type="PROSITE" id="PS51032"/>
    </source>
</evidence>
<keyword evidence="2" id="KW-0547">Nucleotide-binding</keyword>
<dbReference type="InterPro" id="IPR024964">
    <property type="entry name" value="CTLH/CRA"/>
</dbReference>
<dbReference type="SMART" id="SM00757">
    <property type="entry name" value="CRA"/>
    <property type="match status" value="1"/>
</dbReference>
<sequence>MDVDPRHYEQIAIKDIDIHNIVLSYLVHNCYRETLESFVACTGMPEPADYIEDMEKRKGIIRCALEGNALKAIELTEQVASDLLENNKDLHFDLLSLHFADLVCAKKCTEALEFAQNKLTPFGKEKNYVEKLEDFMALLAYEEPEKSPVFHLIGLEYRQDVADKLNRALLAHTNLPSYTAIERLIQQTTVVRQSLNQDHGWDSTIFSDGFSRRLDSGSRFRPFDQTSRLPEAHDTGLLFFSVYKLLGLSQSFNAKRGGNVDAMGVLTSQLHNGFSAPTLRIPVPVGIGTVVKRKRGMLLADLAQLGDEILVARGGQGGISLIEAPEHRKKILMTLTTNVMRDDSDKVLILGQSGEEVSLELILRVVADVGVVGLPNAGKSTLLAAITLAKPDIADYPFTTLMPNLGRLNGDPALGAGMYSSEATLADLPGLIEGAHLGKGLGRNFLRHLRRTHVLVHVVDAAAEDPVNDYRTVKETDLESTGAFLWVDMTIAKPLWVLKGIRVNEMLKEIRAALRKCRDSHETLEPSAYYDPIFCCPFITTNASFWTQRRPFSLASIQSLCRYSPWTRLFLPSSNSETHVSISLPLYCIQALILAYCHINIPFAAQCAYQQRCCVAYFLVFSMGGMSKSIMGGFGEKKQPKKPAQASSRKRCKRGKGVPENALCTYKDVRQRTWGKWVAEIRESNYGARLWLGTFDTSHEAAMAYVVAARKLYGPEAKLNLSELQANSSRSPASPANSQVIQMTHQSSHLNHNSGPTSTCSSNIPSMESNETRPVLYNNDPIMSFSNGSVYSNGMEAENDACFGRSRDKIKEFSSNVNVNMTFDDSIWAEAALSINFPVTDDPGIFASNLMEGSGWDTLQTPWCM</sequence>
<dbReference type="PANTHER" id="PTHR11702">
    <property type="entry name" value="DEVELOPMENTALLY REGULATED GTP-BINDING PROTEIN-RELATED"/>
    <property type="match status" value="1"/>
</dbReference>
<dbReference type="Pfam" id="PF01926">
    <property type="entry name" value="MMR_HSR1"/>
    <property type="match status" value="1"/>
</dbReference>
<keyword evidence="4" id="KW-0238">DNA-binding</keyword>
<evidence type="ECO:0000313" key="13">
    <source>
        <dbReference type="EMBL" id="KAB5568191.1"/>
    </source>
</evidence>
<dbReference type="SUPFAM" id="SSF54171">
    <property type="entry name" value="DNA-binding domain"/>
    <property type="match status" value="1"/>
</dbReference>
<dbReference type="Pfam" id="PF10607">
    <property type="entry name" value="CTLH"/>
    <property type="match status" value="1"/>
</dbReference>
<dbReference type="GO" id="GO:0003677">
    <property type="term" value="F:DNA binding"/>
    <property type="evidence" value="ECO:0007669"/>
    <property type="project" value="UniProtKB-KW"/>
</dbReference>
<keyword evidence="7" id="KW-0539">Nucleus</keyword>
<dbReference type="Pfam" id="PF00847">
    <property type="entry name" value="AP2"/>
    <property type="match status" value="1"/>
</dbReference>
<dbReference type="GO" id="GO:0005739">
    <property type="term" value="C:mitochondrion"/>
    <property type="evidence" value="ECO:0007669"/>
    <property type="project" value="TreeGrafter"/>
</dbReference>
<dbReference type="CDD" id="cd00018">
    <property type="entry name" value="AP2"/>
    <property type="match status" value="1"/>
</dbReference>
<keyword evidence="3" id="KW-0805">Transcription regulation</keyword>
<dbReference type="SMART" id="SM00668">
    <property type="entry name" value="CTLH"/>
    <property type="match status" value="1"/>
</dbReference>
<feature type="domain" description="Obg" evidence="12">
    <location>
        <begin position="268"/>
        <end position="366"/>
    </location>
</feature>
<dbReference type="InterPro" id="IPR001471">
    <property type="entry name" value="AP2/ERF_dom"/>
</dbReference>
<dbReference type="PROSITE" id="PS51883">
    <property type="entry name" value="OBG"/>
    <property type="match status" value="1"/>
</dbReference>
<dbReference type="PRINTS" id="PR00367">
    <property type="entry name" value="ETHRSPELEMNT"/>
</dbReference>
<dbReference type="PROSITE" id="PS50897">
    <property type="entry name" value="CTLH"/>
    <property type="match status" value="1"/>
</dbReference>
<dbReference type="InterPro" id="IPR006594">
    <property type="entry name" value="LisH"/>
</dbReference>
<dbReference type="EMBL" id="VDCV01000002">
    <property type="protein sequence ID" value="KAB5568191.1"/>
    <property type="molecule type" value="Genomic_DNA"/>
</dbReference>
<evidence type="ECO:0000256" key="5">
    <source>
        <dbReference type="ARBA" id="ARBA00023134"/>
    </source>
</evidence>
<dbReference type="InterPro" id="IPR031167">
    <property type="entry name" value="G_OBG"/>
</dbReference>
<dbReference type="GO" id="GO:0005525">
    <property type="term" value="F:GTP binding"/>
    <property type="evidence" value="ECO:0007669"/>
    <property type="project" value="UniProtKB-KW"/>
</dbReference>
<dbReference type="GO" id="GO:0042254">
    <property type="term" value="P:ribosome biogenesis"/>
    <property type="evidence" value="ECO:0007669"/>
    <property type="project" value="UniProtKB-UniRule"/>
</dbReference>
<dbReference type="FunFam" id="3.30.730.10:FF:000001">
    <property type="entry name" value="Ethylene-responsive transcription factor 2"/>
    <property type="match status" value="1"/>
</dbReference>
<dbReference type="GO" id="GO:0003924">
    <property type="term" value="F:GTPase activity"/>
    <property type="evidence" value="ECO:0007669"/>
    <property type="project" value="InterPro"/>
</dbReference>
<dbReference type="Gene3D" id="3.30.730.10">
    <property type="entry name" value="AP2/ERF domain"/>
    <property type="match status" value="1"/>
</dbReference>
<dbReference type="InterPro" id="IPR045086">
    <property type="entry name" value="OBG_GTPase"/>
</dbReference>
<dbReference type="PROSITE" id="PS51032">
    <property type="entry name" value="AP2_ERF"/>
    <property type="match status" value="1"/>
</dbReference>
<evidence type="ECO:0008006" key="15">
    <source>
        <dbReference type="Google" id="ProtNLM"/>
    </source>
</evidence>
<dbReference type="GO" id="GO:0003700">
    <property type="term" value="F:DNA-binding transcription factor activity"/>
    <property type="evidence" value="ECO:0007669"/>
    <property type="project" value="InterPro"/>
</dbReference>
<evidence type="ECO:0000256" key="6">
    <source>
        <dbReference type="ARBA" id="ARBA00023163"/>
    </source>
</evidence>
<reference evidence="14" key="1">
    <citation type="journal article" date="2019" name="Gigascience">
        <title>De novo genome assembly of the endangered Acer yangbiense, a plant species with extremely small populations endemic to Yunnan Province, China.</title>
        <authorList>
            <person name="Yang J."/>
            <person name="Wariss H.M."/>
            <person name="Tao L."/>
            <person name="Zhang R."/>
            <person name="Yun Q."/>
            <person name="Hollingsworth P."/>
            <person name="Dao Z."/>
            <person name="Luo G."/>
            <person name="Guo H."/>
            <person name="Ma Y."/>
            <person name="Sun W."/>
        </authorList>
    </citation>
    <scope>NUCLEOTIDE SEQUENCE [LARGE SCALE GENOMIC DNA]</scope>
    <source>
        <strain evidence="14">cv. br00</strain>
    </source>
</reference>
<evidence type="ECO:0000259" key="9">
    <source>
        <dbReference type="PROSITE" id="PS50897"/>
    </source>
</evidence>
<dbReference type="InterPro" id="IPR027417">
    <property type="entry name" value="P-loop_NTPase"/>
</dbReference>
<dbReference type="InterPro" id="IPR006169">
    <property type="entry name" value="GTP1_OBG_dom"/>
</dbReference>
<dbReference type="PROSITE" id="PS50896">
    <property type="entry name" value="LISH"/>
    <property type="match status" value="1"/>
</dbReference>
<evidence type="ECO:0000256" key="7">
    <source>
        <dbReference type="ARBA" id="ARBA00023242"/>
    </source>
</evidence>
<comment type="subcellular location">
    <subcellularLocation>
        <location evidence="1">Nucleus</location>
    </subcellularLocation>
</comment>
<keyword evidence="5" id="KW-0342">GTP-binding</keyword>
<evidence type="ECO:0000256" key="3">
    <source>
        <dbReference type="ARBA" id="ARBA00023015"/>
    </source>
</evidence>
<dbReference type="AlphaFoldDB" id="A0A5N5NNQ2"/>
<dbReference type="Gene3D" id="2.70.210.12">
    <property type="entry name" value="GTP1/OBG domain"/>
    <property type="match status" value="1"/>
</dbReference>
<dbReference type="InterPro" id="IPR006073">
    <property type="entry name" value="GTP-bd"/>
</dbReference>
<protein>
    <recommendedName>
        <fullName evidence="15">AP2/ERF domain-containing protein</fullName>
    </recommendedName>
</protein>
<dbReference type="InterPro" id="IPR006595">
    <property type="entry name" value="CTLH_C"/>
</dbReference>
<keyword evidence="14" id="KW-1185">Reference proteome</keyword>
<evidence type="ECO:0000256" key="8">
    <source>
        <dbReference type="SAM" id="MobiDB-lite"/>
    </source>
</evidence>
<feature type="domain" description="OBG-type G" evidence="11">
    <location>
        <begin position="367"/>
        <end position="475"/>
    </location>
</feature>
<accession>A0A5N5NNQ2</accession>
<feature type="region of interest" description="Disordered" evidence="8">
    <location>
        <begin position="748"/>
        <end position="769"/>
    </location>
</feature>
<dbReference type="InterPro" id="IPR036726">
    <property type="entry name" value="GTP1_OBG_dom_sf"/>
</dbReference>
<dbReference type="Proteomes" id="UP000326939">
    <property type="component" value="Chromosome 2"/>
</dbReference>
<evidence type="ECO:0000256" key="2">
    <source>
        <dbReference type="ARBA" id="ARBA00022741"/>
    </source>
</evidence>
<dbReference type="SMART" id="SM00380">
    <property type="entry name" value="AP2"/>
    <property type="match status" value="1"/>
</dbReference>
<dbReference type="InterPro" id="IPR036955">
    <property type="entry name" value="AP2/ERF_dom_sf"/>
</dbReference>
<name>A0A5N5NNQ2_9ROSI</name>
<organism evidence="13 14">
    <name type="scientific">Salix brachista</name>
    <dbReference type="NCBI Taxonomy" id="2182728"/>
    <lineage>
        <taxon>Eukaryota</taxon>
        <taxon>Viridiplantae</taxon>
        <taxon>Streptophyta</taxon>
        <taxon>Embryophyta</taxon>
        <taxon>Tracheophyta</taxon>
        <taxon>Spermatophyta</taxon>
        <taxon>Magnoliopsida</taxon>
        <taxon>eudicotyledons</taxon>
        <taxon>Gunneridae</taxon>
        <taxon>Pentapetalae</taxon>
        <taxon>rosids</taxon>
        <taxon>fabids</taxon>
        <taxon>Malpighiales</taxon>
        <taxon>Salicaceae</taxon>
        <taxon>Saliceae</taxon>
        <taxon>Salix</taxon>
    </lineage>
</organism>
<dbReference type="PRINTS" id="PR00326">
    <property type="entry name" value="GTP1OBG"/>
</dbReference>
<evidence type="ECO:0000256" key="1">
    <source>
        <dbReference type="ARBA" id="ARBA00004123"/>
    </source>
</evidence>
<feature type="domain" description="AP2/ERF" evidence="10">
    <location>
        <begin position="665"/>
        <end position="722"/>
    </location>
</feature>
<keyword evidence="6" id="KW-0804">Transcription</keyword>
<evidence type="ECO:0000313" key="14">
    <source>
        <dbReference type="Proteomes" id="UP000326939"/>
    </source>
</evidence>
<comment type="caution">
    <text evidence="13">The sequence shown here is derived from an EMBL/GenBank/DDBJ whole genome shotgun (WGS) entry which is preliminary data.</text>
</comment>